<reference evidence="2 3" key="1">
    <citation type="submission" date="2019-03" db="EMBL/GenBank/DDBJ databases">
        <title>Genomic Encyclopedia of Type Strains, Phase IV (KMG-IV): sequencing the most valuable type-strain genomes for metagenomic binning, comparative biology and taxonomic classification.</title>
        <authorList>
            <person name="Goeker M."/>
        </authorList>
    </citation>
    <scope>NUCLEOTIDE SEQUENCE [LARGE SCALE GENOMIC DNA]</scope>
    <source>
        <strain evidence="2 3">DSM 25082</strain>
    </source>
</reference>
<dbReference type="PROSITE" id="PS51257">
    <property type="entry name" value="PROKAR_LIPOPROTEIN"/>
    <property type="match status" value="1"/>
</dbReference>
<protein>
    <submittedName>
        <fullName evidence="2">Uncharacterized protein</fullName>
    </submittedName>
</protein>
<feature type="transmembrane region" description="Helical" evidence="1">
    <location>
        <begin position="51"/>
        <end position="69"/>
    </location>
</feature>
<sequence length="113" mass="11989">MLRVFPDAEPPPMKPLVKTAVESALVALLVAGACLWFLISANESESANPGTIVMLALGLAAGLIAHWTYMGLALKRDGRAWMSWMPAVVLLFPIATVVALVLMSAQAEESRAA</sequence>
<accession>A0A4R6N867</accession>
<keyword evidence="1" id="KW-0812">Transmembrane</keyword>
<name>A0A4R6N867_9BURK</name>
<gene>
    <name evidence="2" type="ORF">DFR39_103341</name>
</gene>
<evidence type="ECO:0000256" key="1">
    <source>
        <dbReference type="SAM" id="Phobius"/>
    </source>
</evidence>
<feature type="transmembrane region" description="Helical" evidence="1">
    <location>
        <begin position="81"/>
        <end position="103"/>
    </location>
</feature>
<evidence type="ECO:0000313" key="3">
    <source>
        <dbReference type="Proteomes" id="UP000295357"/>
    </source>
</evidence>
<keyword evidence="3" id="KW-1185">Reference proteome</keyword>
<organism evidence="2 3">
    <name type="scientific">Roseateles asaccharophilus</name>
    <dbReference type="NCBI Taxonomy" id="582607"/>
    <lineage>
        <taxon>Bacteria</taxon>
        <taxon>Pseudomonadati</taxon>
        <taxon>Pseudomonadota</taxon>
        <taxon>Betaproteobacteria</taxon>
        <taxon>Burkholderiales</taxon>
        <taxon>Sphaerotilaceae</taxon>
        <taxon>Roseateles</taxon>
    </lineage>
</organism>
<proteinExistence type="predicted"/>
<feature type="transmembrane region" description="Helical" evidence="1">
    <location>
        <begin position="20"/>
        <end position="39"/>
    </location>
</feature>
<dbReference type="AlphaFoldDB" id="A0A4R6N867"/>
<keyword evidence="1" id="KW-1133">Transmembrane helix</keyword>
<evidence type="ECO:0000313" key="2">
    <source>
        <dbReference type="EMBL" id="TDP11412.1"/>
    </source>
</evidence>
<comment type="caution">
    <text evidence="2">The sequence shown here is derived from an EMBL/GenBank/DDBJ whole genome shotgun (WGS) entry which is preliminary data.</text>
</comment>
<dbReference type="Proteomes" id="UP000295357">
    <property type="component" value="Unassembled WGS sequence"/>
</dbReference>
<dbReference type="EMBL" id="SNXE01000003">
    <property type="protein sequence ID" value="TDP11412.1"/>
    <property type="molecule type" value="Genomic_DNA"/>
</dbReference>
<keyword evidence="1" id="KW-0472">Membrane</keyword>